<dbReference type="InterPro" id="IPR016140">
    <property type="entry name" value="Bifunc_inhib/LTP/seed_store"/>
</dbReference>
<feature type="domain" description="Bifunctional inhibitor/plant lipid transfer protein/seed storage helical" evidence="3">
    <location>
        <begin position="36"/>
        <end position="121"/>
    </location>
</feature>
<sequence length="163" mass="17892">MLKAAAMSTHPFPLLAVILLLLSRPATASPDEKVSCATIVSKVTSCINFISDKSKDPSQTCCAGVKEMSGFVKSKADRKDACECLKNTLSKIKYDPSRIPLLSKNCGVALILPPISKSTDCATYESFYLLVNSFLPITYCVCLLMQQAIYGELVEQIRLRQEF</sequence>
<dbReference type="Proteomes" id="UP000886885">
    <property type="component" value="Chromosome 14D"/>
</dbReference>
<gene>
    <name evidence="4" type="ORF">POTOM_048120</name>
</gene>
<evidence type="ECO:0000259" key="3">
    <source>
        <dbReference type="SMART" id="SM00499"/>
    </source>
</evidence>
<organism evidence="4 5">
    <name type="scientific">Populus tomentosa</name>
    <name type="common">Chinese white poplar</name>
    <dbReference type="NCBI Taxonomy" id="118781"/>
    <lineage>
        <taxon>Eukaryota</taxon>
        <taxon>Viridiplantae</taxon>
        <taxon>Streptophyta</taxon>
        <taxon>Embryophyta</taxon>
        <taxon>Tracheophyta</taxon>
        <taxon>Spermatophyta</taxon>
        <taxon>Magnoliopsida</taxon>
        <taxon>eudicotyledons</taxon>
        <taxon>Gunneridae</taxon>
        <taxon>Pentapetalae</taxon>
        <taxon>rosids</taxon>
        <taxon>fabids</taxon>
        <taxon>Malpighiales</taxon>
        <taxon>Salicaceae</taxon>
        <taxon>Saliceae</taxon>
        <taxon>Populus</taxon>
    </lineage>
</organism>
<feature type="signal peptide" evidence="2">
    <location>
        <begin position="1"/>
        <end position="28"/>
    </location>
</feature>
<evidence type="ECO:0000256" key="2">
    <source>
        <dbReference type="SAM" id="SignalP"/>
    </source>
</evidence>
<evidence type="ECO:0000313" key="5">
    <source>
        <dbReference type="Proteomes" id="UP000886885"/>
    </source>
</evidence>
<dbReference type="InterPro" id="IPR000528">
    <property type="entry name" value="Plant_nsLTP"/>
</dbReference>
<proteinExistence type="predicted"/>
<reference evidence="4" key="1">
    <citation type="journal article" date="2020" name="bioRxiv">
        <title>Hybrid origin of Populus tomentosa Carr. identified through genome sequencing and phylogenomic analysis.</title>
        <authorList>
            <person name="An X."/>
            <person name="Gao K."/>
            <person name="Chen Z."/>
            <person name="Li J."/>
            <person name="Yang X."/>
            <person name="Yang X."/>
            <person name="Zhou J."/>
            <person name="Guo T."/>
            <person name="Zhao T."/>
            <person name="Huang S."/>
            <person name="Miao D."/>
            <person name="Khan W.U."/>
            <person name="Rao P."/>
            <person name="Ye M."/>
            <person name="Lei B."/>
            <person name="Liao W."/>
            <person name="Wang J."/>
            <person name="Ji L."/>
            <person name="Li Y."/>
            <person name="Guo B."/>
            <person name="Mustafa N.S."/>
            <person name="Li S."/>
            <person name="Yun Q."/>
            <person name="Keller S.R."/>
            <person name="Mao J."/>
            <person name="Zhang R."/>
            <person name="Strauss S.H."/>
        </authorList>
    </citation>
    <scope>NUCLEOTIDE SEQUENCE</scope>
    <source>
        <strain evidence="4">GM15</strain>
        <tissue evidence="4">Leaf</tissue>
    </source>
</reference>
<dbReference type="GO" id="GO:0006869">
    <property type="term" value="P:lipid transport"/>
    <property type="evidence" value="ECO:0007669"/>
    <property type="project" value="InterPro"/>
</dbReference>
<dbReference type="EMBL" id="JAAWWB010000028">
    <property type="protein sequence ID" value="KAG6748211.1"/>
    <property type="molecule type" value="Genomic_DNA"/>
</dbReference>
<evidence type="ECO:0000256" key="1">
    <source>
        <dbReference type="ARBA" id="ARBA00023157"/>
    </source>
</evidence>
<accession>A0A8X7YCI7</accession>
<comment type="caution">
    <text evidence="4">The sequence shown here is derived from an EMBL/GenBank/DDBJ whole genome shotgun (WGS) entry which is preliminary data.</text>
</comment>
<evidence type="ECO:0000313" key="4">
    <source>
        <dbReference type="EMBL" id="KAG6748211.1"/>
    </source>
</evidence>
<dbReference type="GO" id="GO:0008289">
    <property type="term" value="F:lipid binding"/>
    <property type="evidence" value="ECO:0007669"/>
    <property type="project" value="InterPro"/>
</dbReference>
<keyword evidence="1" id="KW-1015">Disulfide bond</keyword>
<dbReference type="OrthoDB" id="1862539at2759"/>
<keyword evidence="5" id="KW-1185">Reference proteome</keyword>
<dbReference type="AlphaFoldDB" id="A0A8X7YCI7"/>
<dbReference type="CDD" id="cd01960">
    <property type="entry name" value="nsLTP1"/>
    <property type="match status" value="1"/>
</dbReference>
<dbReference type="SMART" id="SM00499">
    <property type="entry name" value="AAI"/>
    <property type="match status" value="1"/>
</dbReference>
<feature type="chain" id="PRO_5036496070" description="Bifunctional inhibitor/plant lipid transfer protein/seed storage helical domain-containing protein" evidence="2">
    <location>
        <begin position="29"/>
        <end position="163"/>
    </location>
</feature>
<keyword evidence="2" id="KW-0732">Signal</keyword>
<dbReference type="PANTHER" id="PTHR33076">
    <property type="entry name" value="NON-SPECIFIC LIPID-TRANSFER PROTEIN 2-RELATED"/>
    <property type="match status" value="1"/>
</dbReference>
<dbReference type="Pfam" id="PF00234">
    <property type="entry name" value="Tryp_alpha_amyl"/>
    <property type="match status" value="1"/>
</dbReference>
<protein>
    <recommendedName>
        <fullName evidence="3">Bifunctional inhibitor/plant lipid transfer protein/seed storage helical domain-containing protein</fullName>
    </recommendedName>
</protein>
<name>A0A8X7YCI7_POPTO</name>